<dbReference type="GO" id="GO:0003700">
    <property type="term" value="F:DNA-binding transcription factor activity"/>
    <property type="evidence" value="ECO:0007669"/>
    <property type="project" value="InterPro"/>
</dbReference>
<dbReference type="PROSITE" id="PS00036">
    <property type="entry name" value="BZIP_BASIC"/>
    <property type="match status" value="1"/>
</dbReference>
<evidence type="ECO:0000256" key="4">
    <source>
        <dbReference type="ARBA" id="ARBA00023163"/>
    </source>
</evidence>
<reference evidence="7" key="2">
    <citation type="submission" date="2023-06" db="EMBL/GenBank/DDBJ databases">
        <authorList>
            <consortium name="Lawrence Berkeley National Laboratory"/>
            <person name="Haridas S."/>
            <person name="Hensen N."/>
            <person name="Bonometti L."/>
            <person name="Westerberg I."/>
            <person name="Brannstrom I.O."/>
            <person name="Guillou S."/>
            <person name="Cros-Aarteil S."/>
            <person name="Calhoun S."/>
            <person name="Kuo A."/>
            <person name="Mondo S."/>
            <person name="Pangilinan J."/>
            <person name="Riley R."/>
            <person name="Labutti K."/>
            <person name="Andreopoulos B."/>
            <person name="Lipzen A."/>
            <person name="Chen C."/>
            <person name="Yanf M."/>
            <person name="Daum C."/>
            <person name="Ng V."/>
            <person name="Clum A."/>
            <person name="Steindorff A."/>
            <person name="Ohm R."/>
            <person name="Martin F."/>
            <person name="Silar P."/>
            <person name="Natvig D."/>
            <person name="Lalanne C."/>
            <person name="Gautier V."/>
            <person name="Ament-Velasquez S.L."/>
            <person name="Kruys A."/>
            <person name="Hutchinson M.I."/>
            <person name="Powell A.J."/>
            <person name="Barry K."/>
            <person name="Miller A.N."/>
            <person name="Grigoriev I.V."/>
            <person name="Debuchy R."/>
            <person name="Gladieux P."/>
            <person name="Thoren M.H."/>
            <person name="Johannesson H."/>
        </authorList>
    </citation>
    <scope>NUCLEOTIDE SEQUENCE</scope>
    <source>
        <strain evidence="7">SMH4131-1</strain>
    </source>
</reference>
<protein>
    <recommendedName>
        <fullName evidence="6">BZIP domain-containing protein</fullName>
    </recommendedName>
</protein>
<dbReference type="CDD" id="cd14687">
    <property type="entry name" value="bZIP_ATF2"/>
    <property type="match status" value="1"/>
</dbReference>
<comment type="caution">
    <text evidence="7">The sequence shown here is derived from an EMBL/GenBank/DDBJ whole genome shotgun (WGS) entry which is preliminary data.</text>
</comment>
<evidence type="ECO:0000313" key="7">
    <source>
        <dbReference type="EMBL" id="KAK3320206.1"/>
    </source>
</evidence>
<feature type="non-terminal residue" evidence="7">
    <location>
        <position position="1"/>
    </location>
</feature>
<keyword evidence="2" id="KW-0805">Transcription regulation</keyword>
<dbReference type="PRINTS" id="PR00043">
    <property type="entry name" value="LEUZIPPRJUN"/>
</dbReference>
<feature type="non-terminal residue" evidence="7">
    <location>
        <position position="126"/>
    </location>
</feature>
<dbReference type="Gene3D" id="1.20.5.170">
    <property type="match status" value="1"/>
</dbReference>
<feature type="domain" description="BZIP" evidence="6">
    <location>
        <begin position="47"/>
        <end position="60"/>
    </location>
</feature>
<evidence type="ECO:0000313" key="8">
    <source>
        <dbReference type="Proteomes" id="UP001286456"/>
    </source>
</evidence>
<dbReference type="InterPro" id="IPR004827">
    <property type="entry name" value="bZIP"/>
</dbReference>
<dbReference type="InterPro" id="IPR002112">
    <property type="entry name" value="Leuzip_Jun"/>
</dbReference>
<dbReference type="InterPro" id="IPR051027">
    <property type="entry name" value="bZIP_transcription_factors"/>
</dbReference>
<reference evidence="7" key="1">
    <citation type="journal article" date="2023" name="Mol. Phylogenet. Evol.">
        <title>Genome-scale phylogeny and comparative genomics of the fungal order Sordariales.</title>
        <authorList>
            <person name="Hensen N."/>
            <person name="Bonometti L."/>
            <person name="Westerberg I."/>
            <person name="Brannstrom I.O."/>
            <person name="Guillou S."/>
            <person name="Cros-Aarteil S."/>
            <person name="Calhoun S."/>
            <person name="Haridas S."/>
            <person name="Kuo A."/>
            <person name="Mondo S."/>
            <person name="Pangilinan J."/>
            <person name="Riley R."/>
            <person name="LaButti K."/>
            <person name="Andreopoulos B."/>
            <person name="Lipzen A."/>
            <person name="Chen C."/>
            <person name="Yan M."/>
            <person name="Daum C."/>
            <person name="Ng V."/>
            <person name="Clum A."/>
            <person name="Steindorff A."/>
            <person name="Ohm R.A."/>
            <person name="Martin F."/>
            <person name="Silar P."/>
            <person name="Natvig D.O."/>
            <person name="Lalanne C."/>
            <person name="Gautier V."/>
            <person name="Ament-Velasquez S.L."/>
            <person name="Kruys A."/>
            <person name="Hutchinson M.I."/>
            <person name="Powell A.J."/>
            <person name="Barry K."/>
            <person name="Miller A.N."/>
            <person name="Grigoriev I.V."/>
            <person name="Debuchy R."/>
            <person name="Gladieux P."/>
            <person name="Hiltunen Thoren M."/>
            <person name="Johannesson H."/>
        </authorList>
    </citation>
    <scope>NUCLEOTIDE SEQUENCE</scope>
    <source>
        <strain evidence="7">SMH4131-1</strain>
    </source>
</reference>
<name>A0AAE0M5J2_9PEZI</name>
<dbReference type="AlphaFoldDB" id="A0AAE0M5J2"/>
<dbReference type="Proteomes" id="UP001286456">
    <property type="component" value="Unassembled WGS sequence"/>
</dbReference>
<comment type="subcellular location">
    <subcellularLocation>
        <location evidence="1">Nucleus</location>
    </subcellularLocation>
</comment>
<keyword evidence="3" id="KW-0238">DNA-binding</keyword>
<accession>A0AAE0M5J2</accession>
<dbReference type="GO" id="GO:0003677">
    <property type="term" value="F:DNA binding"/>
    <property type="evidence" value="ECO:0007669"/>
    <property type="project" value="UniProtKB-KW"/>
</dbReference>
<organism evidence="7 8">
    <name type="scientific">Cercophora scortea</name>
    <dbReference type="NCBI Taxonomy" id="314031"/>
    <lineage>
        <taxon>Eukaryota</taxon>
        <taxon>Fungi</taxon>
        <taxon>Dikarya</taxon>
        <taxon>Ascomycota</taxon>
        <taxon>Pezizomycotina</taxon>
        <taxon>Sordariomycetes</taxon>
        <taxon>Sordariomycetidae</taxon>
        <taxon>Sordariales</taxon>
        <taxon>Lasiosphaeriaceae</taxon>
        <taxon>Cercophora</taxon>
    </lineage>
</organism>
<dbReference type="PANTHER" id="PTHR19304">
    <property type="entry name" value="CYCLIC-AMP RESPONSE ELEMENT BINDING PROTEIN"/>
    <property type="match status" value="1"/>
</dbReference>
<evidence type="ECO:0000259" key="6">
    <source>
        <dbReference type="PROSITE" id="PS00036"/>
    </source>
</evidence>
<keyword evidence="5" id="KW-0539">Nucleus</keyword>
<dbReference type="EMBL" id="JAUEPO010000006">
    <property type="protein sequence ID" value="KAK3320206.1"/>
    <property type="molecule type" value="Genomic_DNA"/>
</dbReference>
<gene>
    <name evidence="7" type="ORF">B0T19DRAFT_334022</name>
</gene>
<keyword evidence="8" id="KW-1185">Reference proteome</keyword>
<dbReference type="Pfam" id="PF00170">
    <property type="entry name" value="bZIP_1"/>
    <property type="match status" value="1"/>
</dbReference>
<dbReference type="InterPro" id="IPR046347">
    <property type="entry name" value="bZIP_sf"/>
</dbReference>
<sequence length="126" mass="13822">PTPNLSTVAHATACLSSPTMPPASLAPSTTSTIENGDSARLAELDSRSRNRIAATRCRAKTKVTVAKLQANDRVVTGRREELMHTVSKLKEEVYTLKEELFRHCNCGCALIQQYLTYTSQKIVDDA</sequence>
<evidence type="ECO:0000256" key="5">
    <source>
        <dbReference type="ARBA" id="ARBA00023242"/>
    </source>
</evidence>
<evidence type="ECO:0000256" key="3">
    <source>
        <dbReference type="ARBA" id="ARBA00023125"/>
    </source>
</evidence>
<dbReference type="GO" id="GO:0005634">
    <property type="term" value="C:nucleus"/>
    <property type="evidence" value="ECO:0007669"/>
    <property type="project" value="UniProtKB-SubCell"/>
</dbReference>
<dbReference type="SUPFAM" id="SSF57959">
    <property type="entry name" value="Leucine zipper domain"/>
    <property type="match status" value="1"/>
</dbReference>
<keyword evidence="4" id="KW-0804">Transcription</keyword>
<evidence type="ECO:0000256" key="1">
    <source>
        <dbReference type="ARBA" id="ARBA00004123"/>
    </source>
</evidence>
<proteinExistence type="predicted"/>
<evidence type="ECO:0000256" key="2">
    <source>
        <dbReference type="ARBA" id="ARBA00023015"/>
    </source>
</evidence>